<feature type="region of interest" description="Disordered" evidence="1">
    <location>
        <begin position="209"/>
        <end position="228"/>
    </location>
</feature>
<feature type="compositionally biased region" description="Basic and acidic residues" evidence="1">
    <location>
        <begin position="51"/>
        <end position="70"/>
    </location>
</feature>
<dbReference type="AlphaFoldDB" id="A0A3P5XJ65"/>
<feature type="compositionally biased region" description="Low complexity" evidence="1">
    <location>
        <begin position="120"/>
        <end position="131"/>
    </location>
</feature>
<feature type="region of interest" description="Disordered" evidence="1">
    <location>
        <begin position="101"/>
        <end position="131"/>
    </location>
</feature>
<name>A0A3P5XJ65_9RHOB</name>
<dbReference type="EMBL" id="UXAW01000075">
    <property type="protein sequence ID" value="VDC30201.1"/>
    <property type="molecule type" value="Genomic_DNA"/>
</dbReference>
<reference evidence="2 3" key="1">
    <citation type="submission" date="2018-11" db="EMBL/GenBank/DDBJ databases">
        <authorList>
            <person name="Criscuolo A."/>
        </authorList>
    </citation>
    <scope>NUCLEOTIDE SEQUENCE [LARGE SCALE GENOMIC DNA]</scope>
    <source>
        <strain evidence="2">ACIP111625</strain>
    </source>
</reference>
<dbReference type="Proteomes" id="UP000277498">
    <property type="component" value="Unassembled WGS sequence"/>
</dbReference>
<accession>A0A3P5XJ65</accession>
<feature type="region of interest" description="Disordered" evidence="1">
    <location>
        <begin position="15"/>
        <end position="70"/>
    </location>
</feature>
<organism evidence="2 3">
    <name type="scientific">Pseudogemmobacter humi</name>
    <dbReference type="NCBI Taxonomy" id="2483812"/>
    <lineage>
        <taxon>Bacteria</taxon>
        <taxon>Pseudomonadati</taxon>
        <taxon>Pseudomonadota</taxon>
        <taxon>Alphaproteobacteria</taxon>
        <taxon>Rhodobacterales</taxon>
        <taxon>Paracoccaceae</taxon>
        <taxon>Pseudogemmobacter</taxon>
    </lineage>
</organism>
<feature type="compositionally biased region" description="Polar residues" evidence="1">
    <location>
        <begin position="209"/>
        <end position="220"/>
    </location>
</feature>
<sequence>MKALFFGGDFAAARAGNLCPRPPDPGGSCPPAPENQKQPPCPAFLIWFPRPDGRSEPRQRQGHGCKPDAAEPARASLLRAWQETGLCADRSGYALSRIPRTLEPPRVPASGQTAECPGEAPSASAPTPACTAGRRNRCRGALGDAAEPLRRAGHPRFPAHIRAIELKYSGRLKEAGCQLVPVRLSARTRARGVGRPAAPMLSFRPSQTGALRWRPSSQGESKALSKADQIML</sequence>
<feature type="compositionally biased region" description="Pro residues" evidence="1">
    <location>
        <begin position="20"/>
        <end position="33"/>
    </location>
</feature>
<gene>
    <name evidence="2" type="ORF">XINFAN_02476</name>
</gene>
<keyword evidence="3" id="KW-1185">Reference proteome</keyword>
<evidence type="ECO:0000256" key="1">
    <source>
        <dbReference type="SAM" id="MobiDB-lite"/>
    </source>
</evidence>
<evidence type="ECO:0000313" key="3">
    <source>
        <dbReference type="Proteomes" id="UP000277498"/>
    </source>
</evidence>
<protein>
    <submittedName>
        <fullName evidence="2">Uncharacterized protein</fullName>
    </submittedName>
</protein>
<proteinExistence type="predicted"/>
<evidence type="ECO:0000313" key="2">
    <source>
        <dbReference type="EMBL" id="VDC30201.1"/>
    </source>
</evidence>